<sequence>MEGTPKCLVKGLNTWELPSDLIPSELLIISEASFPVLVNKNYQVLIAASHYGQGRIVVLSHEGYLHDAKMAPFLHNAVKWLGHCEGYTVGVHKSVKCLASILSNTGIDVQNVDHFQDSVKVFCIDALDSTYAKHLIQFVKNGGGLLIGGHAWQWAKEHGHKVLGGFPGNHVTSVAGIYFTETQADTSSLKFYPKIPKIPIMEIFQDQHQLLDGITKLDLSECGILSQLLVHGPLAFPIGLHPNFACAVAGARYGRGRVIVLSQEGLLFSSKLCLFLINAVRWLKGDQTGRIGVTPECENLFHKLIDNGMNCSLESNLTADMSVYCCIAYNDSKAKQILEFVAEGGGLLIGGQAWAWSQQNPTKSVLTGFAGNHILNPFGISILSQCVKKGLLFDCPGPGQRSYHFRLAMANFFEELKNKSGKFLRHWQGKLIKDYSAFLWISMGETPIYDSVHRMLKKVIKKTKLPVVDSHQPFFKYFCKSILLCMASELAYARTDFASEIYRSRHTTSILHSYSSAASINMGMNLTSGDIWKSTGLYLPEGCTLNIKIPHSACFSKLKVQIGCHSDDLSMYNKTVRAPVVVYQRYLDKPYNSISSLWGGLVYIIVPHGCSLGNTSVTFTGAVPAPYFILGKTSVEEWKNSIRHHAVPWGELQAENIVLTVPAEKLQHLENPEPVLHLWNEMTQAIAKLGGRTSPFPRRERIVTDVQISTGWMHSGYPIMGHLDVVDCLLSEDNIRKNGLWGPIQELGHNQQCNTWEFPNHTTNATCNLWPVYVHETVLDISRNVAHPALRPKERQERIEEYLKNGASLSKWYGWTALETYLQLQEAFGWESFIQVFKKYQQLSELPGDNDSKMNVWVMKFSEQVQKNLVPFFKAWGWPVQKEVATAIAHLPEWKENPMKMYCHEN</sequence>
<keyword evidence="4" id="KW-1185">Reference proteome</keyword>
<gene>
    <name evidence="3" type="primary">LOC114027341</name>
</gene>
<accession>A0A4X2LWV5</accession>
<dbReference type="PANTHER" id="PTHR15730:SF5">
    <property type="entry name" value="SI:CH211-210B2.2-RELATED"/>
    <property type="match status" value="1"/>
</dbReference>
<dbReference type="InterPro" id="IPR051244">
    <property type="entry name" value="TCAF"/>
</dbReference>
<dbReference type="SUPFAM" id="SSF52317">
    <property type="entry name" value="Class I glutamine amidotransferase-like"/>
    <property type="match status" value="1"/>
</dbReference>
<dbReference type="InterPro" id="IPR035423">
    <property type="entry name" value="M60-like_N"/>
</dbReference>
<dbReference type="Pfam" id="PF17291">
    <property type="entry name" value="M60-like_N"/>
    <property type="match status" value="1"/>
</dbReference>
<dbReference type="Ensembl" id="ENSVURT00010034175.1">
    <property type="protein sequence ID" value="ENSVURP00010030014.1"/>
    <property type="gene ID" value="ENSVURG00010022942.1"/>
</dbReference>
<reference evidence="4" key="1">
    <citation type="submission" date="2018-12" db="EMBL/GenBank/DDBJ databases">
        <authorList>
            <person name="Yazar S."/>
        </authorList>
    </citation>
    <scope>NUCLEOTIDE SEQUENCE [LARGE SCALE GENOMIC DNA]</scope>
</reference>
<comment type="similarity">
    <text evidence="1">Belongs to the TCAF family.</text>
</comment>
<dbReference type="SMART" id="SM01276">
    <property type="entry name" value="M60-like"/>
    <property type="match status" value="1"/>
</dbReference>
<name>A0A4X2LWV5_VOMUR</name>
<dbReference type="AlphaFoldDB" id="A0A4X2LWV5"/>
<dbReference type="GO" id="GO:0043565">
    <property type="term" value="F:sequence-specific DNA binding"/>
    <property type="evidence" value="ECO:0007669"/>
    <property type="project" value="InterPro"/>
</dbReference>
<dbReference type="Pfam" id="PF13402">
    <property type="entry name" value="Peptidase_M60"/>
    <property type="match status" value="1"/>
</dbReference>
<protein>
    <recommendedName>
        <fullName evidence="2">Peptidase M60 domain-containing protein</fullName>
    </recommendedName>
</protein>
<dbReference type="InterPro" id="IPR031161">
    <property type="entry name" value="Peptidase_M60_dom"/>
</dbReference>
<dbReference type="Gene3D" id="3.40.390.80">
    <property type="entry name" value="Peptidase M60, enhancin-like domain 2"/>
    <property type="match status" value="1"/>
</dbReference>
<dbReference type="GO" id="GO:0090314">
    <property type="term" value="P:positive regulation of protein targeting to membrane"/>
    <property type="evidence" value="ECO:0007669"/>
    <property type="project" value="TreeGrafter"/>
</dbReference>
<proteinExistence type="inferred from homology"/>
<feature type="domain" description="Peptidase M60" evidence="2">
    <location>
        <begin position="530"/>
        <end position="829"/>
    </location>
</feature>
<dbReference type="InterPro" id="IPR042279">
    <property type="entry name" value="Pep_M60_3"/>
</dbReference>
<dbReference type="InterPro" id="IPR029062">
    <property type="entry name" value="Class_I_gatase-like"/>
</dbReference>
<evidence type="ECO:0000313" key="3">
    <source>
        <dbReference type="Ensembl" id="ENSVURP00010030014.1"/>
    </source>
</evidence>
<dbReference type="PROSITE" id="PS00658">
    <property type="entry name" value="FORK_HEAD_2"/>
    <property type="match status" value="1"/>
</dbReference>
<evidence type="ECO:0000256" key="1">
    <source>
        <dbReference type="ARBA" id="ARBA00009770"/>
    </source>
</evidence>
<dbReference type="GO" id="GO:0005886">
    <property type="term" value="C:plasma membrane"/>
    <property type="evidence" value="ECO:0007669"/>
    <property type="project" value="TreeGrafter"/>
</dbReference>
<dbReference type="GO" id="GO:0003700">
    <property type="term" value="F:DNA-binding transcription factor activity"/>
    <property type="evidence" value="ECO:0007669"/>
    <property type="project" value="InterPro"/>
</dbReference>
<dbReference type="Proteomes" id="UP000314987">
    <property type="component" value="Unassembled WGS sequence"/>
</dbReference>
<reference evidence="3" key="2">
    <citation type="submission" date="2025-08" db="UniProtKB">
        <authorList>
            <consortium name="Ensembl"/>
        </authorList>
    </citation>
    <scope>IDENTIFICATION</scope>
</reference>
<dbReference type="InterPro" id="IPR030456">
    <property type="entry name" value="TF_fork_head_CS_2"/>
</dbReference>
<dbReference type="GO" id="GO:0044325">
    <property type="term" value="F:transmembrane transporter binding"/>
    <property type="evidence" value="ECO:0007669"/>
    <property type="project" value="TreeGrafter"/>
</dbReference>
<organism evidence="3 4">
    <name type="scientific">Vombatus ursinus</name>
    <name type="common">Common wombat</name>
    <dbReference type="NCBI Taxonomy" id="29139"/>
    <lineage>
        <taxon>Eukaryota</taxon>
        <taxon>Metazoa</taxon>
        <taxon>Chordata</taxon>
        <taxon>Craniata</taxon>
        <taxon>Vertebrata</taxon>
        <taxon>Euteleostomi</taxon>
        <taxon>Mammalia</taxon>
        <taxon>Metatheria</taxon>
        <taxon>Diprotodontia</taxon>
        <taxon>Vombatidae</taxon>
        <taxon>Vombatus</taxon>
    </lineage>
</organism>
<dbReference type="GeneTree" id="ENSGT00390000017365"/>
<dbReference type="PROSITE" id="PS51723">
    <property type="entry name" value="PEPTIDASE_M60"/>
    <property type="match status" value="1"/>
</dbReference>
<dbReference type="Gene3D" id="1.10.390.30">
    <property type="entry name" value="Peptidase M60, enhancin-like domain 3"/>
    <property type="match status" value="1"/>
</dbReference>
<dbReference type="PANTHER" id="PTHR15730">
    <property type="entry name" value="EXPERIMENTAL AUTOIMMUNE PROSTATITIS ANTIGEN 2-RELATED"/>
    <property type="match status" value="1"/>
</dbReference>
<evidence type="ECO:0000259" key="2">
    <source>
        <dbReference type="PROSITE" id="PS51723"/>
    </source>
</evidence>
<reference evidence="3" key="3">
    <citation type="submission" date="2025-09" db="UniProtKB">
        <authorList>
            <consortium name="Ensembl"/>
        </authorList>
    </citation>
    <scope>IDENTIFICATION</scope>
</reference>
<evidence type="ECO:0000313" key="4">
    <source>
        <dbReference type="Proteomes" id="UP000314987"/>
    </source>
</evidence>
<dbReference type="Gene3D" id="2.60.120.1250">
    <property type="entry name" value="Peptidase M60, enhancin-like domain 1"/>
    <property type="match status" value="1"/>
</dbReference>